<evidence type="ECO:0000259" key="1">
    <source>
        <dbReference type="Pfam" id="PF18431"/>
    </source>
</evidence>
<reference evidence="2 3" key="1">
    <citation type="submission" date="2023-08" db="EMBL/GenBank/DDBJ databases">
        <title>Achromobacter seleniivolatilans sp. nov., isolated from seleniferous soil.</title>
        <authorList>
            <person name="Zhang S."/>
            <person name="Li K."/>
            <person name="Peng J."/>
            <person name="Zhao Q."/>
            <person name="Wang H."/>
            <person name="Guo Y."/>
        </authorList>
    </citation>
    <scope>NUCLEOTIDE SEQUENCE [LARGE SCALE GENOMIC DNA]</scope>
    <source>
        <strain evidence="2 3">R39</strain>
    </source>
</reference>
<feature type="domain" description="Bacterial CdiA-CT RNAse A" evidence="1">
    <location>
        <begin position="161"/>
        <end position="272"/>
    </location>
</feature>
<keyword evidence="3" id="KW-1185">Reference proteome</keyword>
<dbReference type="InterPro" id="IPR041436">
    <property type="entry name" value="RNAse_A_bac"/>
</dbReference>
<proteinExistence type="predicted"/>
<accession>A0ABY9M2W2</accession>
<dbReference type="EMBL" id="CP132976">
    <property type="protein sequence ID" value="WMD21368.1"/>
    <property type="molecule type" value="Genomic_DNA"/>
</dbReference>
<gene>
    <name evidence="2" type="ORF">RAS12_03095</name>
</gene>
<dbReference type="Proteomes" id="UP001234798">
    <property type="component" value="Chromosome"/>
</dbReference>
<dbReference type="RefSeq" id="WP_306945031.1">
    <property type="nucleotide sequence ID" value="NZ_CP132976.1"/>
</dbReference>
<evidence type="ECO:0000313" key="2">
    <source>
        <dbReference type="EMBL" id="WMD21368.1"/>
    </source>
</evidence>
<sequence length="274" mass="28041">MDEESSISIVLTPVQLAAILQGESVNSETTLSNRLWGGLKLAGGVAEMIGGAALCAVPEPTGATKVGCVVLGGHGIDTASTGLQEVWTGKQISSLTDRGFAELATRLGATPGSGLAVGIAAEIGVPIGFAGAIKAARVSSIVAGRISLSRHEAAVAGGIGGHTLGKHVGKTRAYLEARLRANPNLPAASTFHSVADAEHAVNALMRREAARVEDWAAMTSGSQKLTLYGSVSGDIGVVLNRGASEVVKGTELVLVLKRQAYNGMPYFILTAYLD</sequence>
<protein>
    <submittedName>
        <fullName evidence="2">RNase A-like domain-containing protein</fullName>
    </submittedName>
</protein>
<organism evidence="2 3">
    <name type="scientific">Achromobacter seleniivolatilans</name>
    <dbReference type="NCBI Taxonomy" id="3047478"/>
    <lineage>
        <taxon>Bacteria</taxon>
        <taxon>Pseudomonadati</taxon>
        <taxon>Pseudomonadota</taxon>
        <taxon>Betaproteobacteria</taxon>
        <taxon>Burkholderiales</taxon>
        <taxon>Alcaligenaceae</taxon>
        <taxon>Achromobacter</taxon>
    </lineage>
</organism>
<dbReference type="CDD" id="cd20684">
    <property type="entry name" value="CdiA-CT_Yk_RNaseA-like"/>
    <property type="match status" value="1"/>
</dbReference>
<dbReference type="Pfam" id="PF18431">
    <property type="entry name" value="RNAse_A_bac"/>
    <property type="match status" value="1"/>
</dbReference>
<name>A0ABY9M2W2_9BURK</name>
<evidence type="ECO:0000313" key="3">
    <source>
        <dbReference type="Proteomes" id="UP001234798"/>
    </source>
</evidence>